<protein>
    <submittedName>
        <fullName evidence="2">DUF1329 domain-containing protein</fullName>
    </submittedName>
</protein>
<dbReference type="KEGG" id="snan:I6N98_16625"/>
<gene>
    <name evidence="2" type="ORF">I6N98_16625</name>
</gene>
<organism evidence="2 3">
    <name type="scientific">Spongiibacter nanhainus</name>
    <dbReference type="NCBI Taxonomy" id="2794344"/>
    <lineage>
        <taxon>Bacteria</taxon>
        <taxon>Pseudomonadati</taxon>
        <taxon>Pseudomonadota</taxon>
        <taxon>Gammaproteobacteria</taxon>
        <taxon>Cellvibrionales</taxon>
        <taxon>Spongiibacteraceae</taxon>
        <taxon>Spongiibacter</taxon>
    </lineage>
</organism>
<evidence type="ECO:0000313" key="2">
    <source>
        <dbReference type="EMBL" id="QQD20218.1"/>
    </source>
</evidence>
<dbReference type="AlphaFoldDB" id="A0A7T4R4D5"/>
<dbReference type="CDD" id="cd16329">
    <property type="entry name" value="LolA_like"/>
    <property type="match status" value="1"/>
</dbReference>
<evidence type="ECO:0000313" key="3">
    <source>
        <dbReference type="Proteomes" id="UP000596063"/>
    </source>
</evidence>
<dbReference type="Proteomes" id="UP000596063">
    <property type="component" value="Chromosome"/>
</dbReference>
<dbReference type="InterPro" id="IPR019546">
    <property type="entry name" value="TAT_signal_bac_arc"/>
</dbReference>
<dbReference type="Pfam" id="PF07044">
    <property type="entry name" value="DUF1329"/>
    <property type="match status" value="1"/>
</dbReference>
<dbReference type="NCBIfam" id="TIGR01409">
    <property type="entry name" value="TAT_signal_seq"/>
    <property type="match status" value="1"/>
</dbReference>
<dbReference type="InterPro" id="IPR010752">
    <property type="entry name" value="DUF1329"/>
</dbReference>
<sequence>MMVHIRRYDRHYSRRSFLGKMAAGAGAGVLAPLWPAMAENGEFGKAYPDELMSIEMYSKGKLSAGDVIDANNVHLVEDLLDPVKAHQIKKLGRQLRLRETTTELTKLSPVEYIEASFSNAGKARFDEVGNVRGPDGGPWIGGLPFPNATTGVEYFAGLTLSWGRHDASFYAIKEYDLNAEGKVTYGYQTGWAEYSPVGRLVLPGNVLKGHEDKLRYQSVYFLSPNSVAGTSFLNVWYYDQHQFPELYGYIPDFKRIRRYPTDQRFEPLVPGSALYLSDAWAAGDPLHTWGNYRIFSRGPMLAAVSGGWNASHDNWEHSTHGGQQGETFWDTEVELVPEVIGVEAEPTGFPRAPVGKKRVWFDARTQLPVGMVTYDRRGEMFKSFDGAYGLYEDGDKRVMDGKHPYWSWGHVHAFDVQSGEMTRLEQVQQIAGGHSMRVNDDSIYNDYLTKAAMRRLGR</sequence>
<dbReference type="Gene3D" id="2.50.20.10">
    <property type="entry name" value="Lipoprotein localisation LolA/LolB/LppX"/>
    <property type="match status" value="1"/>
</dbReference>
<accession>A0A7T4R4D5</accession>
<name>A0A7T4R4D5_9GAMM</name>
<dbReference type="EMBL" id="CP066167">
    <property type="protein sequence ID" value="QQD20218.1"/>
    <property type="molecule type" value="Genomic_DNA"/>
</dbReference>
<proteinExistence type="predicted"/>
<evidence type="ECO:0000256" key="1">
    <source>
        <dbReference type="ARBA" id="ARBA00022729"/>
    </source>
</evidence>
<keyword evidence="1" id="KW-0732">Signal</keyword>
<reference evidence="2 3" key="1">
    <citation type="submission" date="2020-12" db="EMBL/GenBank/DDBJ databases">
        <authorList>
            <person name="Shan Y."/>
        </authorList>
    </citation>
    <scope>NUCLEOTIDE SEQUENCE [LARGE SCALE GENOMIC DNA]</scope>
    <source>
        <strain evidence="3">csc3.9</strain>
    </source>
</reference>
<dbReference type="PROSITE" id="PS51318">
    <property type="entry name" value="TAT"/>
    <property type="match status" value="1"/>
</dbReference>
<keyword evidence="3" id="KW-1185">Reference proteome</keyword>
<dbReference type="InterPro" id="IPR006311">
    <property type="entry name" value="TAT_signal"/>
</dbReference>